<dbReference type="EMBL" id="CAJVQC010014541">
    <property type="protein sequence ID" value="CAG8658100.1"/>
    <property type="molecule type" value="Genomic_DNA"/>
</dbReference>
<protein>
    <submittedName>
        <fullName evidence="1">4396_t:CDS:1</fullName>
    </submittedName>
</protein>
<gene>
    <name evidence="1" type="ORF">RPERSI_LOCUS8155</name>
</gene>
<organism evidence="1 2">
    <name type="scientific">Racocetra persica</name>
    <dbReference type="NCBI Taxonomy" id="160502"/>
    <lineage>
        <taxon>Eukaryota</taxon>
        <taxon>Fungi</taxon>
        <taxon>Fungi incertae sedis</taxon>
        <taxon>Mucoromycota</taxon>
        <taxon>Glomeromycotina</taxon>
        <taxon>Glomeromycetes</taxon>
        <taxon>Diversisporales</taxon>
        <taxon>Gigasporaceae</taxon>
        <taxon>Racocetra</taxon>
    </lineage>
</organism>
<feature type="non-terminal residue" evidence="1">
    <location>
        <position position="527"/>
    </location>
</feature>
<comment type="caution">
    <text evidence="1">The sequence shown here is derived from an EMBL/GenBank/DDBJ whole genome shotgun (WGS) entry which is preliminary data.</text>
</comment>
<accession>A0ACA9NN91</accession>
<evidence type="ECO:0000313" key="1">
    <source>
        <dbReference type="EMBL" id="CAG8658100.1"/>
    </source>
</evidence>
<feature type="non-terminal residue" evidence="1">
    <location>
        <position position="1"/>
    </location>
</feature>
<name>A0ACA9NN91_9GLOM</name>
<proteinExistence type="predicted"/>
<dbReference type="Proteomes" id="UP000789920">
    <property type="component" value="Unassembled WGS sequence"/>
</dbReference>
<sequence length="527" mass="60990">MTTLNYILKVDIIKAKNLAIKDKNGFSDPYITMNICDEDYNTQVISKNLNPIWDATFEHKVNPEHPPSEIHFTCWDRDFFGRDYMGEIDISLEQFCERGHMGYGDPSNTAHWYPLVSKRQKESVSGEVYIKIGLIDKDNQFLDTREWDSIWRQMSNLKINESSETITPVDKKVKIKPERQYSYSQKNDVIGITFVEVVRATDLPAARNVTRTGFDMDPFVVVSFAKHTFRTRVINHNLNPEWKEKLHFPVKRTELDFLVKFSVYDWDKFTTNDHIACQTIPMKQLYDQAMKTNKNNIEVENIGDGMGEEEISLKVDDEWADKYKPKLTIRLKFISYDHLRIQFWRSYAKHYDSDGNGVLNFVELDSMLNSLGSSLTNQTISGFFTRFGKSPENGELEFSEVISCLEDWLNDISRYSADITGEESDNEHLIFMKECPFCHRPDLTHLPETDIVTHVAICASNDWSEVAKIVTGDFVTESQAQRKWLSRVINKVGYGSFRIGANNAVILAQDRVTGEIVEEKMSTYVRL</sequence>
<reference evidence="1" key="1">
    <citation type="submission" date="2021-06" db="EMBL/GenBank/DDBJ databases">
        <authorList>
            <person name="Kallberg Y."/>
            <person name="Tangrot J."/>
            <person name="Rosling A."/>
        </authorList>
    </citation>
    <scope>NUCLEOTIDE SEQUENCE</scope>
    <source>
        <strain evidence="1">MA461A</strain>
    </source>
</reference>
<evidence type="ECO:0000313" key="2">
    <source>
        <dbReference type="Proteomes" id="UP000789920"/>
    </source>
</evidence>
<keyword evidence="2" id="KW-1185">Reference proteome</keyword>